<feature type="transmembrane region" description="Helical" evidence="4">
    <location>
        <begin position="374"/>
        <end position="394"/>
    </location>
</feature>
<dbReference type="CDD" id="cd17478">
    <property type="entry name" value="MFS_FsR"/>
    <property type="match status" value="1"/>
</dbReference>
<feature type="transmembrane region" description="Helical" evidence="4">
    <location>
        <begin position="288"/>
        <end position="308"/>
    </location>
</feature>
<dbReference type="RefSeq" id="WP_310456854.1">
    <property type="nucleotide sequence ID" value="NZ_JAVKPH010000007.1"/>
</dbReference>
<dbReference type="Proteomes" id="UP001247754">
    <property type="component" value="Unassembled WGS sequence"/>
</dbReference>
<feature type="transmembrane region" description="Helical" evidence="4">
    <location>
        <begin position="314"/>
        <end position="336"/>
    </location>
</feature>
<feature type="transmembrane region" description="Helical" evidence="4">
    <location>
        <begin position="174"/>
        <end position="199"/>
    </location>
</feature>
<keyword evidence="1 4" id="KW-0812">Transmembrane</keyword>
<feature type="transmembrane region" description="Helical" evidence="4">
    <location>
        <begin position="55"/>
        <end position="78"/>
    </location>
</feature>
<feature type="transmembrane region" description="Helical" evidence="4">
    <location>
        <begin position="220"/>
        <end position="242"/>
    </location>
</feature>
<dbReference type="Gene3D" id="1.20.1250.20">
    <property type="entry name" value="MFS general substrate transporter like domains"/>
    <property type="match status" value="2"/>
</dbReference>
<feature type="transmembrane region" description="Helical" evidence="4">
    <location>
        <begin position="262"/>
        <end position="281"/>
    </location>
</feature>
<feature type="transmembrane region" description="Helical" evidence="4">
    <location>
        <begin position="108"/>
        <end position="126"/>
    </location>
</feature>
<dbReference type="PANTHER" id="PTHR43129">
    <property type="entry name" value="FOSMIDOMYCIN RESISTANCE PROTEIN"/>
    <property type="match status" value="1"/>
</dbReference>
<keyword evidence="3 4" id="KW-0472">Membrane</keyword>
<sequence length="404" mass="42987">MTIAANTGPGLKTAQTATYSVILAVSLCHLLNDVMQSLLSAIYPMLKEEFALDYWQIGMLTLVFQFTASLLQPVVGIYTDRHPKPWSLPFAMASTFCGLLLLALAHSYVMMVMGACMIGLGSSVFHPESARVARMASGGRYGMAQSVFQVGGNVGTAIGPLLAAFIVVPMGRGSVAWFSVLALVAILVLSWVSRWYAGIVRAAARGQAADRTLPLPRRRVAVALVVLAFLMFSKAAYMAALGNYYTFYLIENFGLSTQQSQIMLFVFLAAAAVGTVFGGPFGDRLGHVTVMWVSILGVLPLTLLLPHVGLVGTGVLTVLIGLVMAASFPAIVVFAQNLLPGRIGMVSGVFYGLSFGMAGLTAAGLGVMGDHLGIVRVFEICGWLPALGLLTVFLPRRSEWVRVG</sequence>
<dbReference type="PANTHER" id="PTHR43129:SF1">
    <property type="entry name" value="FOSMIDOMYCIN RESISTANCE PROTEIN"/>
    <property type="match status" value="1"/>
</dbReference>
<organism evidence="6 7">
    <name type="scientific">Ruixingdingia sedimenti</name>
    <dbReference type="NCBI Taxonomy" id="3073604"/>
    <lineage>
        <taxon>Bacteria</taxon>
        <taxon>Pseudomonadati</taxon>
        <taxon>Pseudomonadota</taxon>
        <taxon>Alphaproteobacteria</taxon>
        <taxon>Rhodobacterales</taxon>
        <taxon>Paracoccaceae</taxon>
        <taxon>Ruixingdingia</taxon>
    </lineage>
</organism>
<accession>A0ABU1F6W6</accession>
<evidence type="ECO:0000256" key="4">
    <source>
        <dbReference type="SAM" id="Phobius"/>
    </source>
</evidence>
<evidence type="ECO:0000256" key="1">
    <source>
        <dbReference type="ARBA" id="ARBA00022692"/>
    </source>
</evidence>
<dbReference type="EMBL" id="JAVKPH010000007">
    <property type="protein sequence ID" value="MDR5652608.1"/>
    <property type="molecule type" value="Genomic_DNA"/>
</dbReference>
<evidence type="ECO:0000313" key="6">
    <source>
        <dbReference type="EMBL" id="MDR5652608.1"/>
    </source>
</evidence>
<dbReference type="SUPFAM" id="SSF103473">
    <property type="entry name" value="MFS general substrate transporter"/>
    <property type="match status" value="1"/>
</dbReference>
<dbReference type="InterPro" id="IPR036259">
    <property type="entry name" value="MFS_trans_sf"/>
</dbReference>
<protein>
    <submittedName>
        <fullName evidence="6">MFS transporter</fullName>
    </submittedName>
</protein>
<dbReference type="Pfam" id="PF07690">
    <property type="entry name" value="MFS_1"/>
    <property type="match status" value="1"/>
</dbReference>
<evidence type="ECO:0000259" key="5">
    <source>
        <dbReference type="PROSITE" id="PS50850"/>
    </source>
</evidence>
<feature type="transmembrane region" description="Helical" evidence="4">
    <location>
        <begin position="147"/>
        <end position="168"/>
    </location>
</feature>
<keyword evidence="2 4" id="KW-1133">Transmembrane helix</keyword>
<dbReference type="InterPro" id="IPR020846">
    <property type="entry name" value="MFS_dom"/>
</dbReference>
<evidence type="ECO:0000313" key="7">
    <source>
        <dbReference type="Proteomes" id="UP001247754"/>
    </source>
</evidence>
<feature type="transmembrane region" description="Helical" evidence="4">
    <location>
        <begin position="348"/>
        <end position="368"/>
    </location>
</feature>
<dbReference type="PROSITE" id="PS50850">
    <property type="entry name" value="MFS"/>
    <property type="match status" value="1"/>
</dbReference>
<feature type="domain" description="Major facilitator superfamily (MFS) profile" evidence="5">
    <location>
        <begin position="21"/>
        <end position="400"/>
    </location>
</feature>
<evidence type="ECO:0000256" key="2">
    <source>
        <dbReference type="ARBA" id="ARBA00022989"/>
    </source>
</evidence>
<dbReference type="InterPro" id="IPR011701">
    <property type="entry name" value="MFS"/>
</dbReference>
<gene>
    <name evidence="6" type="ORF">RGD00_08340</name>
</gene>
<feature type="transmembrane region" description="Helical" evidence="4">
    <location>
        <begin position="85"/>
        <end position="102"/>
    </location>
</feature>
<keyword evidence="7" id="KW-1185">Reference proteome</keyword>
<reference evidence="6 7" key="1">
    <citation type="submission" date="2023-09" db="EMBL/GenBank/DDBJ databases">
        <title>Xinfangfangia sedmenti sp. nov., isolated the sedment.</title>
        <authorList>
            <person name="Xu L."/>
        </authorList>
    </citation>
    <scope>NUCLEOTIDE SEQUENCE [LARGE SCALE GENOMIC DNA]</scope>
    <source>
        <strain evidence="6 7">LG-4</strain>
    </source>
</reference>
<name>A0ABU1F6W6_9RHOB</name>
<feature type="transmembrane region" description="Helical" evidence="4">
    <location>
        <begin position="21"/>
        <end position="43"/>
    </location>
</feature>
<proteinExistence type="predicted"/>
<evidence type="ECO:0000256" key="3">
    <source>
        <dbReference type="ARBA" id="ARBA00023136"/>
    </source>
</evidence>
<comment type="caution">
    <text evidence="6">The sequence shown here is derived from an EMBL/GenBank/DDBJ whole genome shotgun (WGS) entry which is preliminary data.</text>
</comment>